<gene>
    <name evidence="3" type="ORF">E6W36_12800</name>
</gene>
<dbReference type="Proteomes" id="UP000298714">
    <property type="component" value="Chromosome"/>
</dbReference>
<dbReference type="KEGG" id="hgn:E6W36_12800"/>
<name>A0A4D7C4R2_9SPHN</name>
<reference evidence="4" key="1">
    <citation type="submission" date="2019-04" db="EMBL/GenBank/DDBJ databases">
        <title>Complete genome sequence of Sphingomonas sp. W1-2-3.</title>
        <authorList>
            <person name="Im W.T."/>
        </authorList>
    </citation>
    <scope>NUCLEOTIDE SEQUENCE [LARGE SCALE GENOMIC DNA]</scope>
    <source>
        <strain evidence="4">W1-2-3</strain>
    </source>
</reference>
<proteinExistence type="predicted"/>
<dbReference type="AlphaFoldDB" id="A0A4D7C4R2"/>
<sequence>MQRTSHGLHRDDSGSSLVEFAVIAPVLLAFLIGIVDLGYTGFTQVSLDAAVAQAARDAIATSKGCIDNEARVQTIKDSITESMKGFLQIEDPEITLKSYANFNSVHPPEPFTDINGNGKYDQGEPFDDIFIQNSEWDDDPGQIDDAGGPGGIVMYTAKFYLKRIVPPIRYIELSDPVLQASTIVRNEPIDCSDS</sequence>
<feature type="transmembrane region" description="Helical" evidence="1">
    <location>
        <begin position="20"/>
        <end position="39"/>
    </location>
</feature>
<evidence type="ECO:0000256" key="1">
    <source>
        <dbReference type="SAM" id="Phobius"/>
    </source>
</evidence>
<dbReference type="Pfam" id="PF07811">
    <property type="entry name" value="TadE"/>
    <property type="match status" value="1"/>
</dbReference>
<accession>A0A4D7C4R2</accession>
<dbReference type="EMBL" id="CP039704">
    <property type="protein sequence ID" value="QCI80071.1"/>
    <property type="molecule type" value="Genomic_DNA"/>
</dbReference>
<evidence type="ECO:0000259" key="2">
    <source>
        <dbReference type="Pfam" id="PF07811"/>
    </source>
</evidence>
<dbReference type="RefSeq" id="WP_222872931.1">
    <property type="nucleotide sequence ID" value="NZ_CP039704.1"/>
</dbReference>
<keyword evidence="1" id="KW-1133">Transmembrane helix</keyword>
<evidence type="ECO:0000313" key="3">
    <source>
        <dbReference type="EMBL" id="QCI80071.1"/>
    </source>
</evidence>
<keyword evidence="1" id="KW-0472">Membrane</keyword>
<keyword evidence="4" id="KW-1185">Reference proteome</keyword>
<dbReference type="InterPro" id="IPR012495">
    <property type="entry name" value="TadE-like_dom"/>
</dbReference>
<organism evidence="3 4">
    <name type="scientific">Hankyongella ginsenosidimutans</name>
    <dbReference type="NCBI Taxonomy" id="1763828"/>
    <lineage>
        <taxon>Bacteria</taxon>
        <taxon>Pseudomonadati</taxon>
        <taxon>Pseudomonadota</taxon>
        <taxon>Alphaproteobacteria</taxon>
        <taxon>Sphingomonadales</taxon>
        <taxon>Sphingomonadaceae</taxon>
        <taxon>Hankyongella</taxon>
    </lineage>
</organism>
<evidence type="ECO:0000313" key="4">
    <source>
        <dbReference type="Proteomes" id="UP000298714"/>
    </source>
</evidence>
<protein>
    <submittedName>
        <fullName evidence="3">Pilus assembly protein</fullName>
    </submittedName>
</protein>
<keyword evidence="1" id="KW-0812">Transmembrane</keyword>
<feature type="domain" description="TadE-like" evidence="2">
    <location>
        <begin position="14"/>
        <end position="56"/>
    </location>
</feature>